<evidence type="ECO:0000313" key="3">
    <source>
        <dbReference type="Proteomes" id="UP001560685"/>
    </source>
</evidence>
<reference evidence="2 3" key="1">
    <citation type="submission" date="2024-05" db="EMBL/GenBank/DDBJ databases">
        <title>Three bacterial strains, DH-69, EH-24, and ECK-19 isolated from coastal sediments.</title>
        <authorList>
            <person name="Ye Y.-Q."/>
            <person name="Du Z.-J."/>
        </authorList>
    </citation>
    <scope>NUCLEOTIDE SEQUENCE [LARGE SCALE GENOMIC DNA]</scope>
    <source>
        <strain evidence="2 3">ECK-19</strain>
    </source>
</reference>
<keyword evidence="3" id="KW-1185">Reference proteome</keyword>
<evidence type="ECO:0000313" key="2">
    <source>
        <dbReference type="EMBL" id="MEX6634563.1"/>
    </source>
</evidence>
<keyword evidence="2" id="KW-0067">ATP-binding</keyword>
<dbReference type="RefSeq" id="WP_369314609.1">
    <property type="nucleotide sequence ID" value="NZ_JBEHZE010000002.1"/>
</dbReference>
<proteinExistence type="predicted"/>
<dbReference type="GO" id="GO:0005524">
    <property type="term" value="F:ATP binding"/>
    <property type="evidence" value="ECO:0007669"/>
    <property type="project" value="UniProtKB-KW"/>
</dbReference>
<dbReference type="InterPro" id="IPR003594">
    <property type="entry name" value="HATPase_dom"/>
</dbReference>
<dbReference type="Proteomes" id="UP001560685">
    <property type="component" value="Unassembled WGS sequence"/>
</dbReference>
<dbReference type="InterPro" id="IPR036890">
    <property type="entry name" value="HATPase_C_sf"/>
</dbReference>
<name>A0ABV3Z7M8_9PROT</name>
<gene>
    <name evidence="2" type="ORF">ABFZ84_13495</name>
</gene>
<organism evidence="2 3">
    <name type="scientific">Hyphococcus lacteus</name>
    <dbReference type="NCBI Taxonomy" id="3143536"/>
    <lineage>
        <taxon>Bacteria</taxon>
        <taxon>Pseudomonadati</taxon>
        <taxon>Pseudomonadota</taxon>
        <taxon>Alphaproteobacteria</taxon>
        <taxon>Parvularculales</taxon>
        <taxon>Parvularculaceae</taxon>
        <taxon>Hyphococcus</taxon>
    </lineage>
</organism>
<sequence length="252" mass="27584">MDDVCFALEDGGVSQDGWPVANAESIGPLLELHHAQPWLMGDNPSWLHSNAMSPLIRAIISRKTYFLEGDRHFGFASATKLDDDANLFTDFTYRARRAAQRAGFHRSDANMLTAAATELHGNILEHSEASDSGYIAFAATENAFEFVVADRGIGVLRSLRQNPKFAALSDAGTALELALTEGNSRFADEPDRGRGFRPIFIGLANVSDHVRFRSDDHARELIRAPDGAIPAHTSQKPTAPGFFSFVRCVPIQ</sequence>
<dbReference type="EMBL" id="JBEHZE010000002">
    <property type="protein sequence ID" value="MEX6634563.1"/>
    <property type="molecule type" value="Genomic_DNA"/>
</dbReference>
<evidence type="ECO:0000259" key="1">
    <source>
        <dbReference type="Pfam" id="PF13581"/>
    </source>
</evidence>
<dbReference type="Pfam" id="PF13581">
    <property type="entry name" value="HATPase_c_2"/>
    <property type="match status" value="1"/>
</dbReference>
<accession>A0ABV3Z7M8</accession>
<comment type="caution">
    <text evidence="2">The sequence shown here is derived from an EMBL/GenBank/DDBJ whole genome shotgun (WGS) entry which is preliminary data.</text>
</comment>
<dbReference type="Gene3D" id="3.30.565.10">
    <property type="entry name" value="Histidine kinase-like ATPase, C-terminal domain"/>
    <property type="match status" value="1"/>
</dbReference>
<keyword evidence="2" id="KW-0547">Nucleotide-binding</keyword>
<protein>
    <submittedName>
        <fullName evidence="2">ATP-binding protein</fullName>
    </submittedName>
</protein>
<feature type="domain" description="Histidine kinase/HSP90-like ATPase" evidence="1">
    <location>
        <begin position="95"/>
        <end position="196"/>
    </location>
</feature>